<dbReference type="RefSeq" id="WP_271021511.1">
    <property type="nucleotide sequence ID" value="NZ_JAQHXR010000003.1"/>
</dbReference>
<dbReference type="InterPro" id="IPR008995">
    <property type="entry name" value="Mo/tungstate-bd_C_term_dom"/>
</dbReference>
<proteinExistence type="predicted"/>
<sequence>MNKIQAKVIDSKTSGDISRIIANANGLIFSIILLESRKIGDIITLAFKESNILVARNIQGANNIFVANVESCEQDSMFLKLKLKSNNLQIEAITNIDSNFKEGEKVVWHILESEIMIIE</sequence>
<evidence type="ECO:0000313" key="1">
    <source>
        <dbReference type="EMBL" id="MDA3969186.1"/>
    </source>
</evidence>
<dbReference type="SUPFAM" id="SSF50331">
    <property type="entry name" value="MOP-like"/>
    <property type="match status" value="1"/>
</dbReference>
<evidence type="ECO:0000313" key="2">
    <source>
        <dbReference type="Proteomes" id="UP001210261"/>
    </source>
</evidence>
<gene>
    <name evidence="1" type="ORF">PF021_05785</name>
</gene>
<comment type="caution">
    <text evidence="1">The sequence shown here is derived from an EMBL/GenBank/DDBJ whole genome shotgun (WGS) entry which is preliminary data.</text>
</comment>
<reference evidence="1 2" key="1">
    <citation type="submission" date="2023-01" db="EMBL/GenBank/DDBJ databases">
        <title>Description of Helicobacter ibis sp. nov. isolated from faecal droppings of black-faced ibis (Theristicus melanopis).</title>
        <authorList>
            <person name="Lopez-Cantillo M."/>
            <person name="Vidal-Veuthey B."/>
            <person name="Mella A."/>
            <person name="De La Haba R."/>
            <person name="Collado L."/>
        </authorList>
    </citation>
    <scope>NUCLEOTIDE SEQUENCE [LARGE SCALE GENOMIC DNA]</scope>
    <source>
        <strain evidence="1 2">A82</strain>
    </source>
</reference>
<accession>A0ABT4VER3</accession>
<dbReference type="EMBL" id="JAQHXR010000003">
    <property type="protein sequence ID" value="MDA3969186.1"/>
    <property type="molecule type" value="Genomic_DNA"/>
</dbReference>
<organism evidence="1 2">
    <name type="scientific">Helicobacter ibis</name>
    <dbReference type="NCBI Taxonomy" id="2962633"/>
    <lineage>
        <taxon>Bacteria</taxon>
        <taxon>Pseudomonadati</taxon>
        <taxon>Campylobacterota</taxon>
        <taxon>Epsilonproteobacteria</taxon>
        <taxon>Campylobacterales</taxon>
        <taxon>Helicobacteraceae</taxon>
        <taxon>Helicobacter</taxon>
    </lineage>
</organism>
<name>A0ABT4VER3_9HELI</name>
<protein>
    <recommendedName>
        <fullName evidence="3">Molybdenum-pterin-binding protein</fullName>
    </recommendedName>
</protein>
<dbReference type="Proteomes" id="UP001210261">
    <property type="component" value="Unassembled WGS sequence"/>
</dbReference>
<evidence type="ECO:0008006" key="3">
    <source>
        <dbReference type="Google" id="ProtNLM"/>
    </source>
</evidence>
<keyword evidence="2" id="KW-1185">Reference proteome</keyword>